<evidence type="ECO:0000256" key="1">
    <source>
        <dbReference type="SAM" id="MobiDB-lite"/>
    </source>
</evidence>
<feature type="compositionally biased region" description="Basic and acidic residues" evidence="1">
    <location>
        <begin position="1049"/>
        <end position="1077"/>
    </location>
</feature>
<dbReference type="Proteomes" id="UP000549394">
    <property type="component" value="Unassembled WGS sequence"/>
</dbReference>
<feature type="compositionally biased region" description="Basic and acidic residues" evidence="1">
    <location>
        <begin position="668"/>
        <end position="694"/>
    </location>
</feature>
<keyword evidence="3" id="KW-1185">Reference proteome</keyword>
<feature type="region of interest" description="Disordered" evidence="1">
    <location>
        <begin position="1"/>
        <end position="45"/>
    </location>
</feature>
<comment type="caution">
    <text evidence="2">The sequence shown here is derived from an EMBL/GenBank/DDBJ whole genome shotgun (WGS) entry which is preliminary data.</text>
</comment>
<gene>
    <name evidence="2" type="ORF">DGYR_LOCUS2150</name>
</gene>
<feature type="region of interest" description="Disordered" evidence="1">
    <location>
        <begin position="607"/>
        <end position="1139"/>
    </location>
</feature>
<evidence type="ECO:0000313" key="3">
    <source>
        <dbReference type="Proteomes" id="UP000549394"/>
    </source>
</evidence>
<accession>A0A7I8V9V0</accession>
<proteinExistence type="predicted"/>
<organism evidence="2 3">
    <name type="scientific">Dimorphilus gyrociliatus</name>
    <dbReference type="NCBI Taxonomy" id="2664684"/>
    <lineage>
        <taxon>Eukaryota</taxon>
        <taxon>Metazoa</taxon>
        <taxon>Spiralia</taxon>
        <taxon>Lophotrochozoa</taxon>
        <taxon>Annelida</taxon>
        <taxon>Polychaeta</taxon>
        <taxon>Polychaeta incertae sedis</taxon>
        <taxon>Dinophilidae</taxon>
        <taxon>Dimorphilus</taxon>
    </lineage>
</organism>
<feature type="compositionally biased region" description="Polar residues" evidence="1">
    <location>
        <begin position="828"/>
        <end position="851"/>
    </location>
</feature>
<reference evidence="2 3" key="1">
    <citation type="submission" date="2020-08" db="EMBL/GenBank/DDBJ databases">
        <authorList>
            <person name="Hejnol A."/>
        </authorList>
    </citation>
    <scope>NUCLEOTIDE SEQUENCE [LARGE SCALE GENOMIC DNA]</scope>
</reference>
<feature type="compositionally biased region" description="Basic and acidic residues" evidence="1">
    <location>
        <begin position="962"/>
        <end position="985"/>
    </location>
</feature>
<dbReference type="EMBL" id="CAJFCJ010000003">
    <property type="protein sequence ID" value="CAD5113109.1"/>
    <property type="molecule type" value="Genomic_DNA"/>
</dbReference>
<feature type="compositionally biased region" description="Basic and acidic residues" evidence="1">
    <location>
        <begin position="1110"/>
        <end position="1139"/>
    </location>
</feature>
<feature type="compositionally biased region" description="Basic and acidic residues" evidence="1">
    <location>
        <begin position="876"/>
        <end position="895"/>
    </location>
</feature>
<feature type="compositionally biased region" description="Basic and acidic residues" evidence="1">
    <location>
        <begin position="748"/>
        <end position="757"/>
    </location>
</feature>
<feature type="compositionally biased region" description="Polar residues" evidence="1">
    <location>
        <begin position="20"/>
        <end position="39"/>
    </location>
</feature>
<feature type="compositionally biased region" description="Basic and acidic residues" evidence="1">
    <location>
        <begin position="993"/>
        <end position="1016"/>
    </location>
</feature>
<feature type="region of interest" description="Disordered" evidence="1">
    <location>
        <begin position="171"/>
        <end position="199"/>
    </location>
</feature>
<dbReference type="OrthoDB" id="6144889at2759"/>
<feature type="compositionally biased region" description="Polar residues" evidence="1">
    <location>
        <begin position="648"/>
        <end position="658"/>
    </location>
</feature>
<sequence>MKRVPSRQKTVSFSEDDFSSRPTTEWSNGTNSSRAQSSKSECRLPRFDNHGQQRLSIRSNQQRICSAFPRLITNEKVLQNDTAPFHVVFQPQAPPNTTRFEKSFSNVNSLLDSIIFQKLDGLQRNSYDQRTFKGGLPDPKKKSQVSVISAGQTAKNTAGHKYTAYDIDTSDREQLSQSLPDNNTQEPVDAPRLAISAPKERLSKKTKVFVNVKPRINNLVSGQYNPEEKTKGRSITKNGIEDKQRKFTETVAPEMRYETPKPPLSQSKDSKMKPEKGFVFHAKTSHSTAPTVPEKEKPKVVVKLPKPMSRDASIVKEEEFSQKDAIERSQTMVYEHKKRIPTARLKTAIKRSKTLLNFREFWKQVAMKTKKENKILPYTATDAADIYLAALEAATTKLMREDESNKQDILPYEDPLRTVPPWHRKEYVLNEREIDMYNHLKVIYGDKTTMLKRCRQQEFYEKLEKLQQEETKKYNSLLKDKKKQREKSKLKQQQQLKFVRNKFEEEQVNRFRNQYVTTRILQHEWTTRHIYGLPEDLGDDTATSRVKRKVERAKEIPDDLREQNIRRFRGLFDVHCGLALANMKPPKFGKKSKKLPTDDVVRDARKMLDETSEDEDSTDNEDESYSNGADNKLTANRSYSNKKYSKNPSRQTYLSPYYSTLRKPQSRRMTESLDKENKKPKKTIETKPKFKLDMKSNANNYKKSFKPINDLTKIEVSNSSNKAPDKKKNVKFVKPNTHSNQRINNRGKISERSKMKDQNNSPSDEDSKVEENNESTENTKTADSRQLTPELKQDIAQGHDPTPVQSASTLRGELNTNETKVESIPYISETSSASPASNVIQNESPPTNEQQQKNEEIDPNQLDRNATEANNLSYSDPKEGSAKSKRENSEEKSEQENNSENTASEGNSLFNSKSPKGENKIPETEKSSNQNPNPDTTDQSVTQAEADNEEKSTPTEEYTNTNDEKFEKEVLRPTSSHSKDQESYKEQPIIADKTGEPFERQSNKLSLKEPIEKPDEYPESQETDDLKKKDLKSAAIKPKKEKKNISSADSRKPKKNSEKVKKEEKSPTKLPDKKQNETKGLTKNMNAHDPKPSLSSKEKHKFQKPANSSHQERTKDSKLKKLPSRENTKEPIILPKKDMDGDRVELDSLDLGYSDEETEDIFERAKKKYGIQIDSDDD</sequence>
<name>A0A7I8V9V0_9ANNE</name>
<feature type="compositionally biased region" description="Polar residues" evidence="1">
    <location>
        <begin position="803"/>
        <end position="818"/>
    </location>
</feature>
<evidence type="ECO:0000313" key="2">
    <source>
        <dbReference type="EMBL" id="CAD5113109.1"/>
    </source>
</evidence>
<dbReference type="AlphaFoldDB" id="A0A7I8V9V0"/>
<feature type="compositionally biased region" description="Basic and acidic residues" evidence="1">
    <location>
        <begin position="915"/>
        <end position="926"/>
    </location>
</feature>
<protein>
    <submittedName>
        <fullName evidence="2">DgyrCDS2301</fullName>
    </submittedName>
</protein>
<feature type="compositionally biased region" description="Polar residues" evidence="1">
    <location>
        <begin position="175"/>
        <end position="186"/>
    </location>
</feature>
<feature type="compositionally biased region" description="Polar residues" evidence="1">
    <location>
        <begin position="902"/>
        <end position="914"/>
    </location>
</feature>
<feature type="compositionally biased region" description="Polar residues" evidence="1">
    <location>
        <begin position="862"/>
        <end position="874"/>
    </location>
</feature>
<feature type="compositionally biased region" description="Polar residues" evidence="1">
    <location>
        <begin position="927"/>
        <end position="945"/>
    </location>
</feature>
<feature type="compositionally biased region" description="Acidic residues" evidence="1">
    <location>
        <begin position="610"/>
        <end position="624"/>
    </location>
</feature>